<feature type="compositionally biased region" description="Basic and acidic residues" evidence="1">
    <location>
        <begin position="69"/>
        <end position="85"/>
    </location>
</feature>
<dbReference type="EMBL" id="UYRR01010404">
    <property type="protein sequence ID" value="VDK25406.1"/>
    <property type="molecule type" value="Genomic_DNA"/>
</dbReference>
<sequence length="85" mass="10179">MWRESVTGGQSRERRRRARVGGARRAGSIPRATRRIRVRVIQVRVRRRLGARRVASGMVRRTLRRRRRFTSDQKEVGLKRTERDR</sequence>
<organism evidence="2 3">
    <name type="scientific">Anisakis simplex</name>
    <name type="common">Herring worm</name>
    <dbReference type="NCBI Taxonomy" id="6269"/>
    <lineage>
        <taxon>Eukaryota</taxon>
        <taxon>Metazoa</taxon>
        <taxon>Ecdysozoa</taxon>
        <taxon>Nematoda</taxon>
        <taxon>Chromadorea</taxon>
        <taxon>Rhabditida</taxon>
        <taxon>Spirurina</taxon>
        <taxon>Ascaridomorpha</taxon>
        <taxon>Ascaridoidea</taxon>
        <taxon>Anisakidae</taxon>
        <taxon>Anisakis</taxon>
        <taxon>Anisakis simplex complex</taxon>
    </lineage>
</organism>
<protein>
    <submittedName>
        <fullName evidence="2">Uncharacterized protein</fullName>
    </submittedName>
</protein>
<evidence type="ECO:0000313" key="2">
    <source>
        <dbReference type="EMBL" id="VDK25406.1"/>
    </source>
</evidence>
<name>A0A3P6NGT4_ANISI</name>
<reference evidence="2 3" key="1">
    <citation type="submission" date="2018-11" db="EMBL/GenBank/DDBJ databases">
        <authorList>
            <consortium name="Pathogen Informatics"/>
        </authorList>
    </citation>
    <scope>NUCLEOTIDE SEQUENCE [LARGE SCALE GENOMIC DNA]</scope>
</reference>
<feature type="region of interest" description="Disordered" evidence="1">
    <location>
        <begin position="1"/>
        <end position="30"/>
    </location>
</feature>
<accession>A0A3P6NGT4</accession>
<evidence type="ECO:0000313" key="3">
    <source>
        <dbReference type="Proteomes" id="UP000267096"/>
    </source>
</evidence>
<feature type="region of interest" description="Disordered" evidence="1">
    <location>
        <begin position="65"/>
        <end position="85"/>
    </location>
</feature>
<evidence type="ECO:0000256" key="1">
    <source>
        <dbReference type="SAM" id="MobiDB-lite"/>
    </source>
</evidence>
<keyword evidence="3" id="KW-1185">Reference proteome</keyword>
<gene>
    <name evidence="2" type="ORF">ASIM_LOCUS5370</name>
</gene>
<proteinExistence type="predicted"/>
<dbReference type="AlphaFoldDB" id="A0A3P6NGT4"/>
<dbReference type="Proteomes" id="UP000267096">
    <property type="component" value="Unassembled WGS sequence"/>
</dbReference>